<organism evidence="9 10">
    <name type="scientific">Fusarium tricinctum</name>
    <dbReference type="NCBI Taxonomy" id="61284"/>
    <lineage>
        <taxon>Eukaryota</taxon>
        <taxon>Fungi</taxon>
        <taxon>Dikarya</taxon>
        <taxon>Ascomycota</taxon>
        <taxon>Pezizomycotina</taxon>
        <taxon>Sordariomycetes</taxon>
        <taxon>Hypocreomycetidae</taxon>
        <taxon>Hypocreales</taxon>
        <taxon>Nectriaceae</taxon>
        <taxon>Fusarium</taxon>
        <taxon>Fusarium tricinctum species complex</taxon>
    </lineage>
</organism>
<dbReference type="Gene3D" id="3.40.1090.10">
    <property type="entry name" value="Cytosolic phospholipase A2 catalytic domain"/>
    <property type="match status" value="1"/>
</dbReference>
<evidence type="ECO:0000256" key="3">
    <source>
        <dbReference type="ARBA" id="ARBA00022963"/>
    </source>
</evidence>
<reference evidence="9" key="1">
    <citation type="journal article" date="2021" name="Nat. Commun.">
        <title>Genetic determinants of endophytism in the Arabidopsis root mycobiome.</title>
        <authorList>
            <person name="Mesny F."/>
            <person name="Miyauchi S."/>
            <person name="Thiergart T."/>
            <person name="Pickel B."/>
            <person name="Atanasova L."/>
            <person name="Karlsson M."/>
            <person name="Huettel B."/>
            <person name="Barry K.W."/>
            <person name="Haridas S."/>
            <person name="Chen C."/>
            <person name="Bauer D."/>
            <person name="Andreopoulos W."/>
            <person name="Pangilinan J."/>
            <person name="LaButti K."/>
            <person name="Riley R."/>
            <person name="Lipzen A."/>
            <person name="Clum A."/>
            <person name="Drula E."/>
            <person name="Henrissat B."/>
            <person name="Kohler A."/>
            <person name="Grigoriev I.V."/>
            <person name="Martin F.M."/>
            <person name="Hacquard S."/>
        </authorList>
    </citation>
    <scope>NUCLEOTIDE SEQUENCE</scope>
    <source>
        <strain evidence="9">MPI-SDFR-AT-0068</strain>
    </source>
</reference>
<dbReference type="SUPFAM" id="SSF52151">
    <property type="entry name" value="FabD/lysophospholipase-like"/>
    <property type="match status" value="1"/>
</dbReference>
<dbReference type="AlphaFoldDB" id="A0A8K0RN58"/>
<accession>A0A8K0RN58</accession>
<keyword evidence="3 6" id="KW-0442">Lipid degradation</keyword>
<comment type="catalytic activity">
    <reaction evidence="7">
        <text>a 1-acyl-sn-glycero-3-phosphocholine + H2O = sn-glycerol 3-phosphocholine + a fatty acid + H(+)</text>
        <dbReference type="Rhea" id="RHEA:15177"/>
        <dbReference type="ChEBI" id="CHEBI:15377"/>
        <dbReference type="ChEBI" id="CHEBI:15378"/>
        <dbReference type="ChEBI" id="CHEBI:16870"/>
        <dbReference type="ChEBI" id="CHEBI:28868"/>
        <dbReference type="ChEBI" id="CHEBI:58168"/>
        <dbReference type="EC" id="3.1.1.5"/>
    </reaction>
</comment>
<evidence type="ECO:0000256" key="1">
    <source>
        <dbReference type="ARBA" id="ARBA00008780"/>
    </source>
</evidence>
<dbReference type="PROSITE" id="PS51210">
    <property type="entry name" value="PLA2C"/>
    <property type="match status" value="1"/>
</dbReference>
<proteinExistence type="inferred from homology"/>
<protein>
    <recommendedName>
        <fullName evidence="7">Lysophospholipase</fullName>
        <ecNumber evidence="7">3.1.1.5</ecNumber>
    </recommendedName>
</protein>
<dbReference type="PANTHER" id="PTHR10728:SF62">
    <property type="entry name" value="LYSOPHOSPHOLIPASE"/>
    <property type="match status" value="1"/>
</dbReference>
<evidence type="ECO:0000259" key="8">
    <source>
        <dbReference type="PROSITE" id="PS51210"/>
    </source>
</evidence>
<dbReference type="GO" id="GO:0004622">
    <property type="term" value="F:phosphatidylcholine lysophospholipase activity"/>
    <property type="evidence" value="ECO:0007669"/>
    <property type="project" value="UniProtKB-EC"/>
</dbReference>
<dbReference type="GO" id="GO:0005783">
    <property type="term" value="C:endoplasmic reticulum"/>
    <property type="evidence" value="ECO:0007669"/>
    <property type="project" value="TreeGrafter"/>
</dbReference>
<dbReference type="GO" id="GO:0005829">
    <property type="term" value="C:cytosol"/>
    <property type="evidence" value="ECO:0007669"/>
    <property type="project" value="TreeGrafter"/>
</dbReference>
<gene>
    <name evidence="9" type="ORF">BKA59DRAFT_461287</name>
</gene>
<keyword evidence="5" id="KW-0325">Glycoprotein</keyword>
<dbReference type="EC" id="3.1.1.5" evidence="7"/>
<dbReference type="Proteomes" id="UP000813427">
    <property type="component" value="Unassembled WGS sequence"/>
</dbReference>
<dbReference type="GO" id="GO:0004623">
    <property type="term" value="F:phospholipase A2 activity"/>
    <property type="evidence" value="ECO:0007669"/>
    <property type="project" value="TreeGrafter"/>
</dbReference>
<evidence type="ECO:0000256" key="6">
    <source>
        <dbReference type="PROSITE-ProRule" id="PRU00555"/>
    </source>
</evidence>
<sequence length="304" mass="33176">MPITVTVERTSGQLQIASNSTIMEFNPWEMGSFDPGLAAFAPLKYIGSDFENGTIDRNKVCIVGVDNVGNNANADSTILTLLDGGEDLQNIPFHPLLISDRQFNVIFTVNGSANTITRWPNGTALVAIYQRSKEGTSTKNSEFPKVPDQNTFINLGLNNHPTFFGCDTGSHNSSGPLIVYVPNVLYIYLSNFITFDLEYDDSERNQIVRNGYNVATMGNGTEDSDWPACVGCAVLACNLIRLGTDIPSKCVECFARYCWNGTINSIMPGTYEPEQIISSGVGDLAPCLRAMEAPVLIALMLLYL</sequence>
<keyword evidence="2 6" id="KW-0378">Hydrolase</keyword>
<evidence type="ECO:0000256" key="2">
    <source>
        <dbReference type="ARBA" id="ARBA00022801"/>
    </source>
</evidence>
<keyword evidence="10" id="KW-1185">Reference proteome</keyword>
<comment type="similarity">
    <text evidence="1 7">Belongs to the lysophospholipase family.</text>
</comment>
<evidence type="ECO:0000256" key="4">
    <source>
        <dbReference type="ARBA" id="ARBA00023098"/>
    </source>
</evidence>
<dbReference type="InterPro" id="IPR002642">
    <property type="entry name" value="LysoPLipase_cat_dom"/>
</dbReference>
<dbReference type="SMART" id="SM00022">
    <property type="entry name" value="PLAc"/>
    <property type="match status" value="1"/>
</dbReference>
<dbReference type="GO" id="GO:0046475">
    <property type="term" value="P:glycerophospholipid catabolic process"/>
    <property type="evidence" value="ECO:0007669"/>
    <property type="project" value="TreeGrafter"/>
</dbReference>
<dbReference type="Pfam" id="PF01735">
    <property type="entry name" value="PLA2_B"/>
    <property type="match status" value="1"/>
</dbReference>
<dbReference type="InterPro" id="IPR016035">
    <property type="entry name" value="Acyl_Trfase/lysoPLipase"/>
</dbReference>
<evidence type="ECO:0000313" key="9">
    <source>
        <dbReference type="EMBL" id="KAH7230980.1"/>
    </source>
</evidence>
<evidence type="ECO:0000256" key="5">
    <source>
        <dbReference type="ARBA" id="ARBA00023180"/>
    </source>
</evidence>
<comment type="caution">
    <text evidence="9">The sequence shown here is derived from an EMBL/GenBank/DDBJ whole genome shotgun (WGS) entry which is preliminary data.</text>
</comment>
<evidence type="ECO:0000256" key="7">
    <source>
        <dbReference type="RuleBase" id="RU362103"/>
    </source>
</evidence>
<evidence type="ECO:0000313" key="10">
    <source>
        <dbReference type="Proteomes" id="UP000813427"/>
    </source>
</evidence>
<dbReference type="PANTHER" id="PTHR10728">
    <property type="entry name" value="CYTOSOLIC PHOSPHOLIPASE A2"/>
    <property type="match status" value="1"/>
</dbReference>
<keyword evidence="4 6" id="KW-0443">Lipid metabolism</keyword>
<dbReference type="EMBL" id="JAGPXF010000009">
    <property type="protein sequence ID" value="KAH7230980.1"/>
    <property type="molecule type" value="Genomic_DNA"/>
</dbReference>
<name>A0A8K0RN58_9HYPO</name>
<feature type="domain" description="PLA2c" evidence="8">
    <location>
        <begin position="1"/>
        <end position="264"/>
    </location>
</feature>
<dbReference type="OrthoDB" id="5081526at2759"/>